<evidence type="ECO:0000313" key="3">
    <source>
        <dbReference type="EMBL" id="WXA12666.1"/>
    </source>
</evidence>
<name>A0AAU6NWX9_9FLAO</name>
<keyword evidence="4" id="KW-1185">Reference proteome</keyword>
<proteinExistence type="predicted"/>
<evidence type="ECO:0000313" key="2">
    <source>
        <dbReference type="EMBL" id="WXA02173.1"/>
    </source>
</evidence>
<dbReference type="EMBL" id="CP136924">
    <property type="protein sequence ID" value="WXA02173.1"/>
    <property type="molecule type" value="Genomic_DNA"/>
</dbReference>
<dbReference type="AlphaFoldDB" id="A0AAU6NWX9"/>
<reference evidence="2 4" key="1">
    <citation type="submission" date="2023-10" db="EMBL/GenBank/DDBJ databases">
        <title>Culture-based analysis of two novel bacteria associated with mangrove crab gills.</title>
        <authorList>
            <person name="Yang X."/>
            <person name="Garuglieri E."/>
            <person name="Van Goethem M.W."/>
            <person name="Fusi M."/>
            <person name="Marasco R."/>
            <person name="Daffonchio D.G."/>
        </authorList>
    </citation>
    <scope>NUCLEOTIDE SEQUENCE [LARGE SCALE GENOMIC DNA]</scope>
    <source>
        <strain evidence="3">UG2-1</strain>
        <strain evidence="2">UG2-2</strain>
        <strain evidence="4">UG2_2</strain>
    </source>
</reference>
<dbReference type="EMBL" id="CP136925">
    <property type="protein sequence ID" value="WXA12666.1"/>
    <property type="molecule type" value="Genomic_DNA"/>
</dbReference>
<feature type="region of interest" description="Disordered" evidence="1">
    <location>
        <begin position="323"/>
        <end position="348"/>
    </location>
</feature>
<protein>
    <submittedName>
        <fullName evidence="2">Uncharacterized protein</fullName>
    </submittedName>
</protein>
<sequence length="700" mass="81841">MPKRSRKTLQLGDTFGQINKHLQSQRKNTYLNNSQYPRLKGTYPYINNTALKLTLGRYRTYVNLWAKRVKTENKAVKTYNHKVKAYLEQNPPTPAIQQAINNFGNRRVNGKKLKHLSPRVYNFYVEAENKNNKALLIQKRNWQRINQQTDEVFLCCLFQYNKLLKRINKTKRNIANKSYQYIPKLDFNSSEIKMLTNNGERILRMTNQTIRNHRKRLEEAHILRDYSFHNHETGVKVHFNNQILVAFCEHERELLLPEHQRIDQKTFAAWADNDFVCLALHSKTYTPVNQQNKYLKSEENKSVNNIVNNGIEKTAKNTIHSTSQNINNHQSNHLKSEENDGVNNVNSTTLTQTSKNLTHSTSQNINNQQDNYLKSEENQLKQHREGYFIDSQYSINLESESFTDNNKLTRTKNNVNKLKGSSLTLSNNNLKLQEHNLASFANFNSTPNKASLNNPKNSDDFLKFLLRPEILANQLAQGVYFVPPKIDAAAIFNEAKHGTLTKQEFQHFAINYFMMVLSPVYNKPNVKASYGSWRYAINYFRQYMFRLKTGSIKPKIQIADELVKIHVFALNELHKYCKSNPKFNVLYPNLYLDLRRTDKQSGGYRWFATTQYNAMLDGLNQKPTTADKPEKAPPYQRLLKKVESHVNGKLSLLDLEEYAYKNHKGELYDKLEQMIIEEKKEQQHRQNANQAQSIKNFLTK</sequence>
<evidence type="ECO:0000256" key="1">
    <source>
        <dbReference type="SAM" id="MobiDB-lite"/>
    </source>
</evidence>
<dbReference type="RefSeq" id="WP_338731737.1">
    <property type="nucleotide sequence ID" value="NZ_CP136924.1"/>
</dbReference>
<accession>A0AAU6NWX9</accession>
<feature type="compositionally biased region" description="Polar residues" evidence="1">
    <location>
        <begin position="323"/>
        <end position="333"/>
    </location>
</feature>
<dbReference type="Proteomes" id="UP001368318">
    <property type="component" value="Chromosome"/>
</dbReference>
<gene>
    <name evidence="3" type="ORF">R3L15_11100</name>
    <name evidence="2" type="ORF">R3L16_10490</name>
</gene>
<organism evidence="2 4">
    <name type="scientific">Mangrovimonas cancribranchiae</name>
    <dbReference type="NCBI Taxonomy" id="3080055"/>
    <lineage>
        <taxon>Bacteria</taxon>
        <taxon>Pseudomonadati</taxon>
        <taxon>Bacteroidota</taxon>
        <taxon>Flavobacteriia</taxon>
        <taxon>Flavobacteriales</taxon>
        <taxon>Flavobacteriaceae</taxon>
        <taxon>Mangrovimonas</taxon>
    </lineage>
</organism>
<evidence type="ECO:0000313" key="4">
    <source>
        <dbReference type="Proteomes" id="UP001368318"/>
    </source>
</evidence>
<dbReference type="KEGG" id="mcaa:R3L15_11100"/>